<dbReference type="GO" id="GO:0004252">
    <property type="term" value="F:serine-type endopeptidase activity"/>
    <property type="evidence" value="ECO:0007669"/>
    <property type="project" value="TreeGrafter"/>
</dbReference>
<evidence type="ECO:0000256" key="1">
    <source>
        <dbReference type="ARBA" id="ARBA00022801"/>
    </source>
</evidence>
<keyword evidence="1" id="KW-0378">Hydrolase</keyword>
<dbReference type="InterPro" id="IPR011659">
    <property type="entry name" value="WD40"/>
</dbReference>
<dbReference type="PANTHER" id="PTHR42776:SF27">
    <property type="entry name" value="DIPEPTIDYL PEPTIDASE FAMILY MEMBER 6"/>
    <property type="match status" value="1"/>
</dbReference>
<proteinExistence type="predicted"/>
<dbReference type="SUPFAM" id="SSF53474">
    <property type="entry name" value="alpha/beta-Hydrolases"/>
    <property type="match status" value="1"/>
</dbReference>
<evidence type="ECO:0000256" key="2">
    <source>
        <dbReference type="ARBA" id="ARBA00022825"/>
    </source>
</evidence>
<evidence type="ECO:0000313" key="5">
    <source>
        <dbReference type="Proteomes" id="UP000215563"/>
    </source>
</evidence>
<dbReference type="Gene3D" id="2.120.10.30">
    <property type="entry name" value="TolB, C-terminal domain"/>
    <property type="match status" value="1"/>
</dbReference>
<dbReference type="SUPFAM" id="SSF82171">
    <property type="entry name" value="DPP6 N-terminal domain-like"/>
    <property type="match status" value="2"/>
</dbReference>
<protein>
    <submittedName>
        <fullName evidence="4">S9 family peptidase</fullName>
    </submittedName>
</protein>
<dbReference type="Gene3D" id="3.40.50.1820">
    <property type="entry name" value="alpha/beta hydrolase"/>
    <property type="match status" value="1"/>
</dbReference>
<organism evidence="4 5">
    <name type="scientific">Amycolatopsis alba DSM 44262</name>
    <dbReference type="NCBI Taxonomy" id="1125972"/>
    <lineage>
        <taxon>Bacteria</taxon>
        <taxon>Bacillati</taxon>
        <taxon>Actinomycetota</taxon>
        <taxon>Actinomycetes</taxon>
        <taxon>Pseudonocardiales</taxon>
        <taxon>Pseudonocardiaceae</taxon>
        <taxon>Amycolatopsis</taxon>
    </lineage>
</organism>
<feature type="domain" description="Peptidase S9 prolyl oligopeptidase catalytic" evidence="3">
    <location>
        <begin position="397"/>
        <end position="610"/>
    </location>
</feature>
<dbReference type="PANTHER" id="PTHR42776">
    <property type="entry name" value="SERINE PEPTIDASE S9 FAMILY MEMBER"/>
    <property type="match status" value="1"/>
</dbReference>
<comment type="caution">
    <text evidence="4">The sequence shown here is derived from an EMBL/GenBank/DDBJ whole genome shotgun (WGS) entry which is preliminary data.</text>
</comment>
<dbReference type="AlphaFoldDB" id="A0A229R915"/>
<dbReference type="Pfam" id="PF00326">
    <property type="entry name" value="Peptidase_S9"/>
    <property type="match status" value="1"/>
</dbReference>
<dbReference type="InterPro" id="IPR001375">
    <property type="entry name" value="Peptidase_S9_cat"/>
</dbReference>
<evidence type="ECO:0000313" key="4">
    <source>
        <dbReference type="EMBL" id="OXM43138.1"/>
    </source>
</evidence>
<keyword evidence="2" id="KW-0720">Serine protease</keyword>
<accession>A0A229R915</accession>
<keyword evidence="2" id="KW-0645">Protease</keyword>
<dbReference type="OrthoDB" id="128799at2"/>
<dbReference type="InterPro" id="IPR011042">
    <property type="entry name" value="6-blade_b-propeller_TolB-like"/>
</dbReference>
<dbReference type="GO" id="GO:0006508">
    <property type="term" value="P:proteolysis"/>
    <property type="evidence" value="ECO:0007669"/>
    <property type="project" value="InterPro"/>
</dbReference>
<name>A0A229R915_AMYAL</name>
<dbReference type="Pfam" id="PF07676">
    <property type="entry name" value="PD40"/>
    <property type="match status" value="1"/>
</dbReference>
<dbReference type="Proteomes" id="UP000215563">
    <property type="component" value="Unassembled WGS sequence"/>
</dbReference>
<gene>
    <name evidence="4" type="ORF">CFP75_39755</name>
</gene>
<keyword evidence="5" id="KW-1185">Reference proteome</keyword>
<reference evidence="4 5" key="1">
    <citation type="submission" date="2017-07" db="EMBL/GenBank/DDBJ databases">
        <title>Amycolatopsis alba DSM 44262 Genome sequencing and assembly.</title>
        <authorList>
            <person name="Kaur N."/>
            <person name="Mayilraj S."/>
        </authorList>
    </citation>
    <scope>NUCLEOTIDE SEQUENCE [LARGE SCALE GENOMIC DNA]</scope>
    <source>
        <strain evidence="4 5">DSM 44262</strain>
    </source>
</reference>
<dbReference type="EMBL" id="NMQU01000158">
    <property type="protein sequence ID" value="OXM43138.1"/>
    <property type="molecule type" value="Genomic_DNA"/>
</dbReference>
<sequence>MGAGNVIPSVIPRADLFGNPEHTTPSISPDGRWLAWVAPHEGVLNLWVRPVDTDDDARPLTADRDRGIRECTWAPDSDHLLYPRDQGGDENSHLYAVSVASGDVRDLTPFDGVKAVVIAQDLQITERVLVGLNKANPHLHDVYELHVATGELVKVLDNPGFLGFVADSQLNLRAGVRPNQDGGRTIMVREAGGEWRPVLTVDPIDALSTVPLGFDGDGLRLLVMTSADVNATRLVWIDVDSGEHEVVAEDPTYDVESVLTDAATKLPLMASFQRDRLHTQALDPEIKRDLDTLAALDDGDLHVVSADRANATWVVSYIHADGPTASYVYDRATGRARFLFHDHPRLAGRLQEVKPFRFTARDGLEVHGYLTFPAGIPEKPLPTVLLVHGGPGARDTWRLNPEVQWLADRGYLCIQVNFRGSTGYGKAFTAAGNREWGGKMHTDLLDAIAFAVESGYADPDRIGIYGASYGGYAALAGAAFSPGVFRCAISLCGPSNIETLLRAIPPYWTPMIAEMYRTVGNPDTEPDRLRKRSPFWHVNDITIPLLIVQGANDPRVPQAESDQIVAALRGKGLPPEYLLFDDEGHGLARPGNRMRFYARAERFLAEHLDGQYEPESA</sequence>
<dbReference type="InterPro" id="IPR029058">
    <property type="entry name" value="AB_hydrolase_fold"/>
</dbReference>
<evidence type="ECO:0000259" key="3">
    <source>
        <dbReference type="Pfam" id="PF00326"/>
    </source>
</evidence>